<proteinExistence type="predicted"/>
<dbReference type="Proteomes" id="UP000244450">
    <property type="component" value="Unassembled WGS sequence"/>
</dbReference>
<dbReference type="Gene3D" id="2.60.120.560">
    <property type="entry name" value="Exo-inulinase, domain 1"/>
    <property type="match status" value="1"/>
</dbReference>
<accession>A0A2T7BGQ4</accession>
<reference evidence="1 2" key="1">
    <citation type="submission" date="2018-04" db="EMBL/GenBank/DDBJ databases">
        <title>Chitinophaga fuyangensis sp. nov., isolated from soil in a chemical factory.</title>
        <authorList>
            <person name="Chen K."/>
        </authorList>
    </citation>
    <scope>NUCLEOTIDE SEQUENCE [LARGE SCALE GENOMIC DNA]</scope>
    <source>
        <strain evidence="1 2">LY-1</strain>
    </source>
</reference>
<organism evidence="1 2">
    <name type="scientific">Chitinophaga parva</name>
    <dbReference type="NCBI Taxonomy" id="2169414"/>
    <lineage>
        <taxon>Bacteria</taxon>
        <taxon>Pseudomonadati</taxon>
        <taxon>Bacteroidota</taxon>
        <taxon>Chitinophagia</taxon>
        <taxon>Chitinophagales</taxon>
        <taxon>Chitinophagaceae</taxon>
        <taxon>Chitinophaga</taxon>
    </lineage>
</organism>
<dbReference type="AlphaFoldDB" id="A0A2T7BGQ4"/>
<sequence>MLACTAQAQLFSVTHVFNRVLSLPEHGSYYHLDEEPGAGVAWLRLPPFRTGTISFEVKGKDVLQQSFVGIAFHGSNDTTYDAIYLRPFNFRAADPVRRRHSVQYISLPRYDWELLRNQFPGKYENAIEPAPDPNDWVKVKVVVTAKQVTVFVADKQCLQVDLLDNIKAGTQLGLWAGNGSGGDWRNVRVL</sequence>
<dbReference type="EMBL" id="QCYK01000002">
    <property type="protein sequence ID" value="PUZ25468.1"/>
    <property type="molecule type" value="Genomic_DNA"/>
</dbReference>
<evidence type="ECO:0000313" key="1">
    <source>
        <dbReference type="EMBL" id="PUZ25468.1"/>
    </source>
</evidence>
<keyword evidence="2" id="KW-1185">Reference proteome</keyword>
<name>A0A2T7BGQ4_9BACT</name>
<protein>
    <recommendedName>
        <fullName evidence="3">3-keto-disaccharide hydrolase domain-containing protein</fullName>
    </recommendedName>
</protein>
<evidence type="ECO:0008006" key="3">
    <source>
        <dbReference type="Google" id="ProtNLM"/>
    </source>
</evidence>
<gene>
    <name evidence="1" type="ORF">DCC81_14365</name>
</gene>
<comment type="caution">
    <text evidence="1">The sequence shown here is derived from an EMBL/GenBank/DDBJ whole genome shotgun (WGS) entry which is preliminary data.</text>
</comment>
<evidence type="ECO:0000313" key="2">
    <source>
        <dbReference type="Proteomes" id="UP000244450"/>
    </source>
</evidence>